<dbReference type="Pfam" id="PF05050">
    <property type="entry name" value="Methyltransf_21"/>
    <property type="match status" value="1"/>
</dbReference>
<dbReference type="Pfam" id="PF13439">
    <property type="entry name" value="Glyco_transf_4"/>
    <property type="match status" value="1"/>
</dbReference>
<dbReference type="GO" id="GO:0008168">
    <property type="term" value="F:methyltransferase activity"/>
    <property type="evidence" value="ECO:0007669"/>
    <property type="project" value="UniProtKB-KW"/>
</dbReference>
<feature type="domain" description="Glycosyltransferase subfamily 4-like N-terminal" evidence="3">
    <location>
        <begin position="284"/>
        <end position="429"/>
    </location>
</feature>
<dbReference type="NCBIfam" id="TIGR01444">
    <property type="entry name" value="fkbM_fam"/>
    <property type="match status" value="2"/>
</dbReference>
<keyword evidence="1" id="KW-0808">Transferase</keyword>
<keyword evidence="5" id="KW-1185">Reference proteome</keyword>
<accession>A0ABY5LQT8</accession>
<dbReference type="Gene3D" id="3.40.50.150">
    <property type="entry name" value="Vaccinia Virus protein VP39"/>
    <property type="match status" value="2"/>
</dbReference>
<feature type="domain" description="Methyltransferase FkbM" evidence="2">
    <location>
        <begin position="29"/>
        <end position="192"/>
    </location>
</feature>
<dbReference type="InterPro" id="IPR029063">
    <property type="entry name" value="SAM-dependent_MTases_sf"/>
</dbReference>
<dbReference type="PANTHER" id="PTHR46401:SF2">
    <property type="entry name" value="GLYCOSYLTRANSFERASE WBBK-RELATED"/>
    <property type="match status" value="1"/>
</dbReference>
<dbReference type="EMBL" id="CP099464">
    <property type="protein sequence ID" value="UUO13281.1"/>
    <property type="molecule type" value="Genomic_DNA"/>
</dbReference>
<dbReference type="PANTHER" id="PTHR46401">
    <property type="entry name" value="GLYCOSYLTRANSFERASE WBBK-RELATED"/>
    <property type="match status" value="1"/>
</dbReference>
<dbReference type="SUPFAM" id="SSF53335">
    <property type="entry name" value="S-adenosyl-L-methionine-dependent methyltransferases"/>
    <property type="match status" value="2"/>
</dbReference>
<dbReference type="Gene3D" id="3.40.50.2000">
    <property type="entry name" value="Glycogen Phosphorylase B"/>
    <property type="match status" value="2"/>
</dbReference>
<evidence type="ECO:0000256" key="1">
    <source>
        <dbReference type="ARBA" id="ARBA00022679"/>
    </source>
</evidence>
<dbReference type="Pfam" id="PF13692">
    <property type="entry name" value="Glyco_trans_1_4"/>
    <property type="match status" value="1"/>
</dbReference>
<organism evidence="4 5">
    <name type="scientific">Dolichospermum heterosporum TAC447</name>
    <dbReference type="NCBI Taxonomy" id="747523"/>
    <lineage>
        <taxon>Bacteria</taxon>
        <taxon>Bacillati</taxon>
        <taxon>Cyanobacteriota</taxon>
        <taxon>Cyanophyceae</taxon>
        <taxon>Nostocales</taxon>
        <taxon>Aphanizomenonaceae</taxon>
        <taxon>Dolichospermum</taxon>
        <taxon>Dolichospermum heterosporum</taxon>
    </lineage>
</organism>
<gene>
    <name evidence="4" type="ORF">NG743_14345</name>
</gene>
<evidence type="ECO:0000259" key="2">
    <source>
        <dbReference type="Pfam" id="PF05050"/>
    </source>
</evidence>
<reference evidence="4" key="1">
    <citation type="submission" date="2022-06" db="EMBL/GenBank/DDBJ databases">
        <title>Nostosin G and Spiroidesin B from the Cyanobacterium Dolichospermum sp. NIES-1697.</title>
        <authorList>
            <person name="Phan C.-S."/>
            <person name="Mehjabin J.J."/>
            <person name="Anas A.R.J."/>
            <person name="Hayasaka M."/>
            <person name="Onoki R."/>
            <person name="Wang J."/>
            <person name="Umezawa T."/>
            <person name="Washio K."/>
            <person name="Morikawa M."/>
            <person name="Okino T."/>
        </authorList>
    </citation>
    <scope>NUCLEOTIDE SEQUENCE</scope>
    <source>
        <strain evidence="4">NIES-1697</strain>
    </source>
</reference>
<dbReference type="SUPFAM" id="SSF53756">
    <property type="entry name" value="UDP-Glycosyltransferase/glycogen phosphorylase"/>
    <property type="match status" value="1"/>
</dbReference>
<proteinExistence type="predicted"/>
<evidence type="ECO:0000313" key="5">
    <source>
        <dbReference type="Proteomes" id="UP001057561"/>
    </source>
</evidence>
<dbReference type="CDD" id="cd03809">
    <property type="entry name" value="GT4_MtfB-like"/>
    <property type="match status" value="1"/>
</dbReference>
<evidence type="ECO:0000313" key="4">
    <source>
        <dbReference type="EMBL" id="UUO13281.1"/>
    </source>
</evidence>
<sequence>MTFISYAQNYEDVLLNRVFKDKTQGFYIDIGALHPTFDSVTKAFYDRGWTGINIEPIKEFYSIFIKDRPRDINLNIAISNTESNLDFFEVLGQPGNSTLNKDIAYKIAQEKGLDVVQYAIPVKTLASICQEYVNQKIDFLKIDVEGLEEEVILGGVWELFRPTILLIETTLPNTNIRCENNIPEILKQKGYQHVFFDGINDYYIAEESKDLVRHFSYPVNVLDFYVNYIFIEQQRQINELSTMINLNNNALQIVQQNNCLSENIILYNPIILIDCVFFQLYQTGIARVWKSLFQEWANNGFAKHIIIVDRAGTAPKIPGIRYRTIPECDYNNTEADKQMLQQICNEERADLFISSYYTTPITTPSVFMAYDMIPEVMGWNLNDPIWREKHQSIKHASAYIAISQNTARDLCKYFPNIAVDSITVAHCGVSNIFAPANPLQINTFKHRYGINKPYFLLGGNLGDYKNNILFLKAFSKLANRYEFDIIFTGFGGVFPQELRDYTSGSAVHLLSLSDEELAIAYSGAVALVYPSKYEGFGMPIVEAMACGCPVITCPNSSILEVAGEAAIYVNDDDVEAMANALISVQNHNLRTSLITAGLAQAQKFSWTKMAEKVSSALIDATSLSLKLREINLIIFPDSSQPEQSIYQDLVNVITALENHPDSEKITLLINASNFPSQFTQIFMDNLCKQDEEEINEGLEISLVGKLSPMQWESLLPQLTARIILSNEDQQVIEQLQLEKLPSYQIDNLENQLFTLLKVIRQNKYQVYKNCVTYHIKEIPLSLPPDHALPQYQNMFRLYDKFIGVLAKHLPNNEDLIVDIGANVGDTTALLLQYCENPILCIEADTDFFSIMEYNLSDYRERITFVNSFVSAKDLKNVELVKNRGTARAVESKDKLVKSDSLVSIIKNSELGKCILLKTDTDGFDLEILLSSLSRIEEDSPILYWENEISSLKDIEDVKKLLEELGKINYTKYIVLDNFGNPLIYEGTSEFVKQINEYLLNNKYNKNQTFYYTDIAAFPDKYSYLVATIASDYNNFMRSSNVYP</sequence>
<keyword evidence="4" id="KW-0489">Methyltransferase</keyword>
<name>A0ABY5LQT8_9CYAN</name>
<dbReference type="Proteomes" id="UP001057561">
    <property type="component" value="Chromosome"/>
</dbReference>
<evidence type="ECO:0000259" key="3">
    <source>
        <dbReference type="Pfam" id="PF13439"/>
    </source>
</evidence>
<dbReference type="GO" id="GO:0032259">
    <property type="term" value="P:methylation"/>
    <property type="evidence" value="ECO:0007669"/>
    <property type="project" value="UniProtKB-KW"/>
</dbReference>
<dbReference type="InterPro" id="IPR006342">
    <property type="entry name" value="FkbM_mtfrase"/>
</dbReference>
<dbReference type="RefSeq" id="WP_051424384.1">
    <property type="nucleotide sequence ID" value="NZ_CP099464.1"/>
</dbReference>
<protein>
    <submittedName>
        <fullName evidence="4">FkbM family methyltransferase</fullName>
    </submittedName>
</protein>
<dbReference type="InterPro" id="IPR028098">
    <property type="entry name" value="Glyco_trans_4-like_N"/>
</dbReference>